<sequence>MQIQGLSLEIVTHPYQALDMTKQCQKHIVVFDSYSTKNSDILALHSLLRQLGSEGVQISVLAAKADHWTQLKDYEVPLQIYSLPFPIDSKKRLSITDWLKSFCHLCYCLYFLTTLPKVHMMLSFSQPQMALPVYWLRVCLGYALVHLVYSKLYDSATNLWCLTKATRVFYLSGTEDLNKHLLQRSNTLKDGNWQSFQSGITIADWPTVRKTADSRIFWAGDLNQDHIGHLLTAVSQVPRPIDGDICYFSQSLLKSADKSTSIPRPIKGLHWYQDCQNIDEIRQQCSIFVSTASDESANLLILEAIAAGMCPIIPRDSGYWGRVLSDGYSCLKYNGNEPSSLAKVLHHCYKDPFSRDAIAVEAMKVAQCYDAETSYRPITTYVLATCNSILELELSHD</sequence>
<dbReference type="EMBL" id="CP018308">
    <property type="protein sequence ID" value="ASI88431.1"/>
    <property type="molecule type" value="Genomic_DNA"/>
</dbReference>
<proteinExistence type="predicted"/>
<evidence type="ECO:0000313" key="1">
    <source>
        <dbReference type="EMBL" id="ASI88431.1"/>
    </source>
</evidence>
<dbReference type="Proteomes" id="UP000197092">
    <property type="component" value="Chromosome 1"/>
</dbReference>
<evidence type="ECO:0008006" key="3">
    <source>
        <dbReference type="Google" id="ProtNLM"/>
    </source>
</evidence>
<dbReference type="SUPFAM" id="SSF53756">
    <property type="entry name" value="UDP-Glycosyltransferase/glycogen phosphorylase"/>
    <property type="match status" value="1"/>
</dbReference>
<dbReference type="AlphaFoldDB" id="A0AAN1FD49"/>
<organism evidence="1 2">
    <name type="scientific">Vibrio mediterranei</name>
    <dbReference type="NCBI Taxonomy" id="689"/>
    <lineage>
        <taxon>Bacteria</taxon>
        <taxon>Pseudomonadati</taxon>
        <taxon>Pseudomonadota</taxon>
        <taxon>Gammaproteobacteria</taxon>
        <taxon>Vibrionales</taxon>
        <taxon>Vibrionaceae</taxon>
        <taxon>Vibrio</taxon>
    </lineage>
</organism>
<dbReference type="Gene3D" id="3.40.50.2000">
    <property type="entry name" value="Glycogen Phosphorylase B"/>
    <property type="match status" value="1"/>
</dbReference>
<name>A0AAN1FD49_9VIBR</name>
<reference evidence="2" key="1">
    <citation type="submission" date="2016-12" db="EMBL/GenBank/DDBJ databases">
        <title>Comparative genomic analysis reveals the diversity, evolution, and environmental adaptation strategies of the genus Vibrio.</title>
        <authorList>
            <person name="Lin H."/>
            <person name="Wang X."/>
            <person name="Zhang X.-H."/>
        </authorList>
    </citation>
    <scope>NUCLEOTIDE SEQUENCE [LARGE SCALE GENOMIC DNA]</scope>
    <source>
        <strain evidence="2">QT6D1</strain>
    </source>
</reference>
<dbReference type="KEGG" id="vsh:BSZ05_00620"/>
<accession>A0AAN1FD49</accession>
<gene>
    <name evidence="1" type="ORF">BSZ05_00620</name>
</gene>
<protein>
    <recommendedName>
        <fullName evidence="3">Glycosyltransferase</fullName>
    </recommendedName>
</protein>
<evidence type="ECO:0000313" key="2">
    <source>
        <dbReference type="Proteomes" id="UP000197092"/>
    </source>
</evidence>